<dbReference type="RefSeq" id="WP_087633631.1">
    <property type="nucleotide sequence ID" value="NZ_FCNZ02000045.1"/>
</dbReference>
<name>A0A158KEJ4_9BURK</name>
<sequence length="147" mass="15640">MSNRARKLIAYDGSDALTGVAVLDKPKTLCIVATVLEDAVALQRMIPQASAIVTPAPAAFAALRPDKAVKEYQLYLAGDIAAWLRVASDFVRTVRQTGAAARIILPSGAALSHIGKAADDKAYWWQVLKGVTSLDAPLMDEFDTSGL</sequence>
<keyword evidence="2" id="KW-1185">Reference proteome</keyword>
<organism evidence="1 2">
    <name type="scientific">Caballeronia telluris</name>
    <dbReference type="NCBI Taxonomy" id="326475"/>
    <lineage>
        <taxon>Bacteria</taxon>
        <taxon>Pseudomonadati</taxon>
        <taxon>Pseudomonadota</taxon>
        <taxon>Betaproteobacteria</taxon>
        <taxon>Burkholderiales</taxon>
        <taxon>Burkholderiaceae</taxon>
        <taxon>Caballeronia</taxon>
    </lineage>
</organism>
<gene>
    <name evidence="1" type="ORF">AWB66_05929</name>
</gene>
<accession>A0A158KEJ4</accession>
<proteinExistence type="predicted"/>
<dbReference type="EMBL" id="FCNZ02000045">
    <property type="protein sequence ID" value="SAL78851.1"/>
    <property type="molecule type" value="Genomic_DNA"/>
</dbReference>
<comment type="caution">
    <text evidence="1">The sequence shown here is derived from an EMBL/GenBank/DDBJ whole genome shotgun (WGS) entry which is preliminary data.</text>
</comment>
<reference evidence="1" key="1">
    <citation type="submission" date="2016-01" db="EMBL/GenBank/DDBJ databases">
        <authorList>
            <person name="Peeters Charlotte."/>
        </authorList>
    </citation>
    <scope>NUCLEOTIDE SEQUENCE</scope>
    <source>
        <strain evidence="1">LMG 22936</strain>
    </source>
</reference>
<dbReference type="AlphaFoldDB" id="A0A158KEJ4"/>
<dbReference type="Proteomes" id="UP000054717">
    <property type="component" value="Unassembled WGS sequence"/>
</dbReference>
<evidence type="ECO:0000313" key="1">
    <source>
        <dbReference type="EMBL" id="SAL78851.1"/>
    </source>
</evidence>
<protein>
    <submittedName>
        <fullName evidence="1">Uncharacterized protein</fullName>
    </submittedName>
</protein>
<evidence type="ECO:0000313" key="2">
    <source>
        <dbReference type="Proteomes" id="UP000054717"/>
    </source>
</evidence>